<dbReference type="RefSeq" id="WP_184723620.1">
    <property type="nucleotide sequence ID" value="NZ_JACHJP010000012.1"/>
</dbReference>
<dbReference type="AlphaFoldDB" id="A0A7W7QV20"/>
<feature type="region of interest" description="Disordered" evidence="1">
    <location>
        <begin position="23"/>
        <end position="55"/>
    </location>
</feature>
<feature type="compositionally biased region" description="Low complexity" evidence="1">
    <location>
        <begin position="31"/>
        <end position="40"/>
    </location>
</feature>
<feature type="compositionally biased region" description="Polar residues" evidence="1">
    <location>
        <begin position="41"/>
        <end position="54"/>
    </location>
</feature>
<protein>
    <submittedName>
        <fullName evidence="3">Uncharacterized protein</fullName>
    </submittedName>
</protein>
<feature type="chain" id="PRO_5039258609" evidence="2">
    <location>
        <begin position="25"/>
        <end position="399"/>
    </location>
</feature>
<dbReference type="EMBL" id="JACHJP010000012">
    <property type="protein sequence ID" value="MBB4920104.1"/>
    <property type="molecule type" value="Genomic_DNA"/>
</dbReference>
<proteinExistence type="predicted"/>
<sequence>MGDLRSVTLVLAGVSLLASCGAHPPDPSPTASPTVSPTVSRQSWHPSPSRTASPVPSAWKIVRPAELVGSSALLDVAAAGPREVWAVGYQRGAEDSEGTPAVVRWDGTRWREVAGLTGRDVNHLTGVSVAGPGDVWVAGNGVNAFAARWDGRRWTARRPFGVAEDYRLTDVAATGGTAWFTGNGPSGGVLIRWDGTAFQNVLTGSGGTFEAVTARQGHIWAVGAAKDGTPLVWHGSPDHWERLPTPAIPGGTLRRIWQVSPSDVWAVGEVAPGDAVRDGARIRRGRPLVLRWDGTRWARAEVPVARGSLQGVTASGPGDLWISGIDADQPGRALLLHFDGTTWTREYGPLLRMPRPDQQYEDSDRVTRTGVTRVPSTGTLWAVGSVGVGDDEDDFVLRR</sequence>
<keyword evidence="2" id="KW-0732">Signal</keyword>
<comment type="caution">
    <text evidence="3">The sequence shown here is derived from an EMBL/GenBank/DDBJ whole genome shotgun (WGS) entry which is preliminary data.</text>
</comment>
<keyword evidence="4" id="KW-1185">Reference proteome</keyword>
<dbReference type="PROSITE" id="PS51257">
    <property type="entry name" value="PROKAR_LIPOPROTEIN"/>
    <property type="match status" value="1"/>
</dbReference>
<accession>A0A7W7QV20</accession>
<feature type="signal peptide" evidence="2">
    <location>
        <begin position="1"/>
        <end position="24"/>
    </location>
</feature>
<reference evidence="3 4" key="1">
    <citation type="submission" date="2020-08" db="EMBL/GenBank/DDBJ databases">
        <title>Genomic Encyclopedia of Type Strains, Phase III (KMG-III): the genomes of soil and plant-associated and newly described type strains.</title>
        <authorList>
            <person name="Whitman W."/>
        </authorList>
    </citation>
    <scope>NUCLEOTIDE SEQUENCE [LARGE SCALE GENOMIC DNA]</scope>
    <source>
        <strain evidence="3 4">CECT 8840</strain>
    </source>
</reference>
<gene>
    <name evidence="3" type="ORF">FHS44_007248</name>
</gene>
<evidence type="ECO:0000313" key="3">
    <source>
        <dbReference type="EMBL" id="MBB4920104.1"/>
    </source>
</evidence>
<evidence type="ECO:0000313" key="4">
    <source>
        <dbReference type="Proteomes" id="UP000552644"/>
    </source>
</evidence>
<dbReference type="Proteomes" id="UP000552644">
    <property type="component" value="Unassembled WGS sequence"/>
</dbReference>
<organism evidence="3 4">
    <name type="scientific">Streptosporangium saharense</name>
    <dbReference type="NCBI Taxonomy" id="1706840"/>
    <lineage>
        <taxon>Bacteria</taxon>
        <taxon>Bacillati</taxon>
        <taxon>Actinomycetota</taxon>
        <taxon>Actinomycetes</taxon>
        <taxon>Streptosporangiales</taxon>
        <taxon>Streptosporangiaceae</taxon>
        <taxon>Streptosporangium</taxon>
    </lineage>
</organism>
<evidence type="ECO:0000256" key="1">
    <source>
        <dbReference type="SAM" id="MobiDB-lite"/>
    </source>
</evidence>
<evidence type="ECO:0000256" key="2">
    <source>
        <dbReference type="SAM" id="SignalP"/>
    </source>
</evidence>
<name>A0A7W7QV20_9ACTN</name>